<evidence type="ECO:0000313" key="5">
    <source>
        <dbReference type="Proteomes" id="UP000273611"/>
    </source>
</evidence>
<dbReference type="PANTHER" id="PTHR13696">
    <property type="entry name" value="P-LOOP CONTAINING NUCLEOSIDE TRIPHOSPHATE HYDROLASE"/>
    <property type="match status" value="1"/>
</dbReference>
<dbReference type="InterPro" id="IPR050678">
    <property type="entry name" value="DNA_Partitioning_ATPase"/>
</dbReference>
<evidence type="ECO:0000259" key="1">
    <source>
        <dbReference type="Pfam" id="PF13614"/>
    </source>
</evidence>
<feature type="domain" description="AAA" evidence="1">
    <location>
        <begin position="121"/>
        <end position="300"/>
    </location>
</feature>
<reference evidence="3 5" key="1">
    <citation type="journal article" date="2015" name="Int. J. Syst. Evol. Microbiol.">
        <title>Rhizobium anhuiense sp. nov., isolated from effective nodules of Vicia faba and Pisum sativum.</title>
        <authorList>
            <person name="Zhang Y.J."/>
            <person name="Zheng W.T."/>
            <person name="Everall I."/>
            <person name="Young J.P."/>
            <person name="Zhang X.X."/>
            <person name="Tian C.F."/>
            <person name="Sui X.H."/>
            <person name="Wang E.T."/>
            <person name="Chen W.X."/>
        </authorList>
    </citation>
    <scope>NUCLEOTIDE SEQUENCE [LARGE SCALE GENOMIC DNA]</scope>
    <source>
        <strain evidence="3 5">CCBAU 23252</strain>
    </source>
</reference>
<dbReference type="GeneID" id="75215824"/>
<dbReference type="InterPro" id="IPR027417">
    <property type="entry name" value="P-loop_NTPase"/>
</dbReference>
<dbReference type="Pfam" id="PF13614">
    <property type="entry name" value="AAA_31"/>
    <property type="match status" value="1"/>
</dbReference>
<protein>
    <submittedName>
        <fullName evidence="3">Plasmid partitioning protein RepA</fullName>
    </submittedName>
</protein>
<reference evidence="3" key="3">
    <citation type="submission" date="2018-11" db="EMBL/GenBank/DDBJ databases">
        <authorList>
            <person name="Huo Y."/>
        </authorList>
    </citation>
    <scope>NUCLEOTIDE SEQUENCE</scope>
    <source>
        <strain evidence="3">CCBAU 23252</strain>
    </source>
</reference>
<dbReference type="NCBIfam" id="NF010443">
    <property type="entry name" value="PRK13869.1"/>
    <property type="match status" value="1"/>
</dbReference>
<dbReference type="InterPro" id="IPR025669">
    <property type="entry name" value="AAA_dom"/>
</dbReference>
<dbReference type="EMBL" id="RIBW01000001">
    <property type="protein sequence ID" value="RUM04276.1"/>
    <property type="molecule type" value="Genomic_DNA"/>
</dbReference>
<dbReference type="Proteomes" id="UP000273611">
    <property type="component" value="Unassembled WGS sequence"/>
</dbReference>
<comment type="caution">
    <text evidence="3">The sequence shown here is derived from an EMBL/GenBank/DDBJ whole genome shotgun (WGS) entry which is preliminary data.</text>
</comment>
<accession>A0A3S0T1A1</accession>
<name>A0A3S0T1A1_9HYPH</name>
<evidence type="ECO:0000313" key="3">
    <source>
        <dbReference type="EMBL" id="RUM04276.1"/>
    </source>
</evidence>
<dbReference type="AlphaFoldDB" id="A0A3S0T1A1"/>
<dbReference type="Gene3D" id="1.10.1660.10">
    <property type="match status" value="1"/>
</dbReference>
<dbReference type="EMBL" id="NWSL01000002">
    <property type="protein sequence ID" value="PDS52967.1"/>
    <property type="molecule type" value="Genomic_DNA"/>
</dbReference>
<gene>
    <name evidence="3" type="primary">repA</name>
    <name evidence="2" type="ORF">CO662_05445</name>
    <name evidence="3" type="ORF">EEQ99_01550</name>
</gene>
<dbReference type="InterPro" id="IPR017818">
    <property type="entry name" value="Plasmid_partition_RepA"/>
</dbReference>
<evidence type="ECO:0000313" key="4">
    <source>
        <dbReference type="Proteomes" id="UP000219972"/>
    </source>
</evidence>
<evidence type="ECO:0000313" key="2">
    <source>
        <dbReference type="EMBL" id="PDS52967.1"/>
    </source>
</evidence>
<dbReference type="PANTHER" id="PTHR13696:SF52">
    <property type="entry name" value="PARA FAMILY PROTEIN CT_582"/>
    <property type="match status" value="1"/>
</dbReference>
<proteinExistence type="predicted"/>
<dbReference type="NCBIfam" id="TIGR03453">
    <property type="entry name" value="partition_RepA"/>
    <property type="match status" value="1"/>
</dbReference>
<dbReference type="Proteomes" id="UP000219972">
    <property type="component" value="Unassembled WGS sequence"/>
</dbReference>
<reference evidence="2 4" key="2">
    <citation type="submission" date="2017-09" db="EMBL/GenBank/DDBJ databases">
        <title>Comparative genomics of rhizobia isolated from Phaseolus vulgaris in China.</title>
        <authorList>
            <person name="Tong W."/>
        </authorList>
    </citation>
    <scope>NUCLEOTIDE SEQUENCE [LARGE SCALE GENOMIC DNA]</scope>
    <source>
        <strain evidence="2 4">Y27</strain>
    </source>
</reference>
<dbReference type="RefSeq" id="WP_028755939.1">
    <property type="nucleotide sequence ID" value="NZ_BMFI01000003.1"/>
</dbReference>
<dbReference type="SUPFAM" id="SSF52540">
    <property type="entry name" value="P-loop containing nucleoside triphosphate hydrolases"/>
    <property type="match status" value="1"/>
</dbReference>
<sequence length="405" mass="45101">MPTKVAIVEKAKRASPVSIDETIAQDSTMLGSQLQVLFERLFSPNARKSLRRFSSTEAAKLLGVTDSYVRHLAAQVESISPEKTAAGRRVFSLEEIHAMRQHLGRTKPSYLPMRRPGDHLQVIAVTNFKGGSGKTTTSVHLAQFLALRGYRVLAVDLDPQASMSAMLGYQPEFDVGENETLYGAIKYDETRRDVSDIVRQTYFPGLDLIPGNLELHEFEHDTPKALADTNRDDKDMFFMRVGNALHSLEQNYDVVIIDCPPTLGFLTLSALCAATSVLITVHPQMLDVASMNQFLTMTSDLLAVVKQAGGNLDYDWMRYLITRYEPNDGPQAQIVAFLRSLFGERVLTAMMVKSTAVSDAGLSKQTIYEAGRETMHRQTYDRGVESVDSVNAEVEQLIRSAWSRT</sequence>
<keyword evidence="4" id="KW-1185">Reference proteome</keyword>
<dbReference type="Gene3D" id="3.40.50.300">
    <property type="entry name" value="P-loop containing nucleotide triphosphate hydrolases"/>
    <property type="match status" value="1"/>
</dbReference>
<dbReference type="CDD" id="cd02042">
    <property type="entry name" value="ParAB_family"/>
    <property type="match status" value="1"/>
</dbReference>
<organism evidence="3 5">
    <name type="scientific">Rhizobium anhuiense</name>
    <dbReference type="NCBI Taxonomy" id="1184720"/>
    <lineage>
        <taxon>Bacteria</taxon>
        <taxon>Pseudomonadati</taxon>
        <taxon>Pseudomonadota</taxon>
        <taxon>Alphaproteobacteria</taxon>
        <taxon>Hyphomicrobiales</taxon>
        <taxon>Rhizobiaceae</taxon>
        <taxon>Rhizobium/Agrobacterium group</taxon>
        <taxon>Rhizobium</taxon>
    </lineage>
</organism>